<dbReference type="AlphaFoldDB" id="A0A162CAD1"/>
<feature type="compositionally biased region" description="Polar residues" evidence="1">
    <location>
        <begin position="327"/>
        <end position="348"/>
    </location>
</feature>
<feature type="region of interest" description="Disordered" evidence="1">
    <location>
        <begin position="267"/>
        <end position="380"/>
    </location>
</feature>
<evidence type="ECO:0000313" key="3">
    <source>
        <dbReference type="Proteomes" id="UP000076858"/>
    </source>
</evidence>
<evidence type="ECO:0000313" key="2">
    <source>
        <dbReference type="EMBL" id="KZS02851.1"/>
    </source>
</evidence>
<sequence length="1203" mass="135510">MQAVILPDPQLSTPELLPRIQAAQKVEEFILNLPSVSDSQPSQLRPPLEPISQPQAADPTPRRIRLDYFRSAGGRNTDTPPQPPEALKAASVKSAQSRRKTGPRLADLVSPPSPKKPRFYRPYSPRPVEHLPDPPTPPGVPESGLDDFERTKWLNHGHVTALQLVCPILVFRAVGTTTIGVGSQSGSTESSNRCREIEQLISNHGRRSILNHLKTQIHIRLDQVRDAHFLYNQRLWEAKNTMTDAYNYIIGIQIRVRGVSQQVDHYLDDRRNSPASTASRATRSQADEESFFTVDEYHYNSRPQTPDPTLRQSMDRTNDRYRFHTSRPVSTTGSPPTSEYNPRPLQQSGRGGPPPSLMPSFSSDDWINRRTPPPRGASAGFSPNWLMNALPQIKITPFNGDPKEWPTFISSFRDMIHNVVPSDAQRHAFLKQLLTTEVRSYIAEYLDNPSTYYDALVELKKRYGQPQVVTRSHLMALMHLPSIRDDDSEALAKFNRTFHGAMHALRTGGYEQDLESRMTLEHVVSHLPPRMRSSWGVKVYRMTPTRATLKDLAKWIDEMLMGELMTRPSTHRSPAPQKEKKAGSAKPSTKPTPIFGKSPVVFHTSTSPPVKKPQQSPPSESNSSSLKEGVIKKCIYCDNAHSIKTYSTFKDPDVTARVEWVKEKRLCFRCLIGTHRGTECPTEIVCNIGNCGQRHHPLLHGAPRVYPANASTTKNAGQPSAKSSDGRAMTIKTRDTAINTSLAIVPVLLQANGVEIETFAFLDPGATVNLIREDVAKQLKCKGNEKISFEADLKQVSTVPTQYLKLPCQPKELMEIRSRYPHLKDVKLVDVGEPTILIGAGNQWLHFRLDERLPPVGTDAPFGLLRLFGWTCVGDLTLGTQQHDSTVCRSNNPLLTVQKLCYHVQESPTEALLLRQVEKLWEKESFPIVTPAQPLESTENELARKKFDATIQFDGTSFAERYKAVIDDYVARGFARPLEESELKGTFGRNWYLPHHGVVNPRKPEKVRGVFDASAKYQGVALNEVLLMGPKLINDIGATLLLFREKPESLSGDIQPMFLQVGVKNEDRSALRFLWRPPGSRKRSTVYEMQRQIFESWNKWTTNLYHLEAFKIPRALTSSSDIQDIQLHAFCDASTVGFGSVVYLRVTYRNNIVTVNFVTSKFRVAPLRLLTVPKLELQRAVVALRLVKFVQSTLRIPINQIIY</sequence>
<dbReference type="PANTHER" id="PTHR47331">
    <property type="entry name" value="PHD-TYPE DOMAIN-CONTAINING PROTEIN"/>
    <property type="match status" value="1"/>
</dbReference>
<feature type="compositionally biased region" description="Low complexity" evidence="1">
    <location>
        <begin position="273"/>
        <end position="284"/>
    </location>
</feature>
<feature type="compositionally biased region" description="Low complexity" evidence="1">
    <location>
        <begin position="605"/>
        <end position="625"/>
    </location>
</feature>
<evidence type="ECO:0008006" key="4">
    <source>
        <dbReference type="Google" id="ProtNLM"/>
    </source>
</evidence>
<dbReference type="Proteomes" id="UP000076858">
    <property type="component" value="Unassembled WGS sequence"/>
</dbReference>
<reference evidence="2 3" key="1">
    <citation type="submission" date="2016-03" db="EMBL/GenBank/DDBJ databases">
        <title>EvidentialGene: Evidence-directed Construction of Genes on Genomes.</title>
        <authorList>
            <person name="Gilbert D.G."/>
            <person name="Choi J.-H."/>
            <person name="Mockaitis K."/>
            <person name="Colbourne J."/>
            <person name="Pfrender M."/>
        </authorList>
    </citation>
    <scope>NUCLEOTIDE SEQUENCE [LARGE SCALE GENOMIC DNA]</scope>
    <source>
        <strain evidence="2 3">Xinb3</strain>
        <tissue evidence="2">Complete organism</tissue>
    </source>
</reference>
<feature type="region of interest" description="Disordered" evidence="1">
    <location>
        <begin position="566"/>
        <end position="625"/>
    </location>
</feature>
<feature type="region of interest" description="Disordered" evidence="1">
    <location>
        <begin position="34"/>
        <end position="145"/>
    </location>
</feature>
<feature type="compositionally biased region" description="Polar residues" evidence="1">
    <location>
        <begin position="34"/>
        <end position="43"/>
    </location>
</feature>
<dbReference type="InterPro" id="IPR008042">
    <property type="entry name" value="Retrotrans_Pao"/>
</dbReference>
<gene>
    <name evidence="2" type="ORF">APZ42_034559</name>
</gene>
<dbReference type="Pfam" id="PF05380">
    <property type="entry name" value="Peptidase_A17"/>
    <property type="match status" value="1"/>
</dbReference>
<feature type="compositionally biased region" description="Basic and acidic residues" evidence="1">
    <location>
        <begin position="313"/>
        <end position="322"/>
    </location>
</feature>
<protein>
    <recommendedName>
        <fullName evidence="4">Peptidase A2 domain-containing protein</fullName>
    </recommendedName>
</protein>
<dbReference type="InterPro" id="IPR043502">
    <property type="entry name" value="DNA/RNA_pol_sf"/>
</dbReference>
<organism evidence="2 3">
    <name type="scientific">Daphnia magna</name>
    <dbReference type="NCBI Taxonomy" id="35525"/>
    <lineage>
        <taxon>Eukaryota</taxon>
        <taxon>Metazoa</taxon>
        <taxon>Ecdysozoa</taxon>
        <taxon>Arthropoda</taxon>
        <taxon>Crustacea</taxon>
        <taxon>Branchiopoda</taxon>
        <taxon>Diplostraca</taxon>
        <taxon>Cladocera</taxon>
        <taxon>Anomopoda</taxon>
        <taxon>Daphniidae</taxon>
        <taxon>Daphnia</taxon>
    </lineage>
</organism>
<name>A0A162CAD1_9CRUS</name>
<proteinExistence type="predicted"/>
<dbReference type="OrthoDB" id="8033604at2759"/>
<dbReference type="PANTHER" id="PTHR47331:SF1">
    <property type="entry name" value="GAG-LIKE PROTEIN"/>
    <property type="match status" value="1"/>
</dbReference>
<keyword evidence="3" id="KW-1185">Reference proteome</keyword>
<comment type="caution">
    <text evidence="2">The sequence shown here is derived from an EMBL/GenBank/DDBJ whole genome shotgun (WGS) entry which is preliminary data.</text>
</comment>
<dbReference type="SUPFAM" id="SSF56672">
    <property type="entry name" value="DNA/RNA polymerases"/>
    <property type="match status" value="1"/>
</dbReference>
<dbReference type="InterPro" id="IPR005312">
    <property type="entry name" value="DUF1759"/>
</dbReference>
<evidence type="ECO:0000256" key="1">
    <source>
        <dbReference type="SAM" id="MobiDB-lite"/>
    </source>
</evidence>
<dbReference type="EMBL" id="LRGB01003389">
    <property type="protein sequence ID" value="KZS02851.1"/>
    <property type="molecule type" value="Genomic_DNA"/>
</dbReference>
<dbReference type="Pfam" id="PF03564">
    <property type="entry name" value="DUF1759"/>
    <property type="match status" value="1"/>
</dbReference>
<accession>A0A162CAD1</accession>
<dbReference type="GO" id="GO:0071897">
    <property type="term" value="P:DNA biosynthetic process"/>
    <property type="evidence" value="ECO:0007669"/>
    <property type="project" value="UniProtKB-ARBA"/>
</dbReference>